<gene>
    <name evidence="1" type="ORF">GCM10008955_07490</name>
</gene>
<evidence type="ECO:0000313" key="2">
    <source>
        <dbReference type="Proteomes" id="UP000647587"/>
    </source>
</evidence>
<dbReference type="Proteomes" id="UP000647587">
    <property type="component" value="Unassembled WGS sequence"/>
</dbReference>
<dbReference type="EMBL" id="BMPP01000002">
    <property type="protein sequence ID" value="GGK16596.1"/>
    <property type="molecule type" value="Genomic_DNA"/>
</dbReference>
<sequence>MKRAALACLLVLVACQKRDPDGTLLPTDNNYTTVPAVVLNSVQGENVPMRLADKEYRVLVSYPDDMEFDRYSDCDLKVELRKHRAKQGANIYSQMAPGSLDSTEVSLEEPGLYRVWISGRHDYCAPTLVFQPEGA</sequence>
<comment type="caution">
    <text evidence="1">The sequence shown here is derived from an EMBL/GenBank/DDBJ whole genome shotgun (WGS) entry which is preliminary data.</text>
</comment>
<keyword evidence="2" id="KW-1185">Reference proteome</keyword>
<protein>
    <recommendedName>
        <fullName evidence="3">Lipoprotein</fullName>
    </recommendedName>
</protein>
<name>A0ABQ2EM35_9DEIO</name>
<dbReference type="PROSITE" id="PS51257">
    <property type="entry name" value="PROKAR_LIPOPROTEIN"/>
    <property type="match status" value="1"/>
</dbReference>
<proteinExistence type="predicted"/>
<accession>A0ABQ2EM35</accession>
<dbReference type="RefSeq" id="WP_189004679.1">
    <property type="nucleotide sequence ID" value="NZ_BMPP01000002.1"/>
</dbReference>
<evidence type="ECO:0008006" key="3">
    <source>
        <dbReference type="Google" id="ProtNLM"/>
    </source>
</evidence>
<reference evidence="2" key="1">
    <citation type="journal article" date="2019" name="Int. J. Syst. Evol. Microbiol.">
        <title>The Global Catalogue of Microorganisms (GCM) 10K type strain sequencing project: providing services to taxonomists for standard genome sequencing and annotation.</title>
        <authorList>
            <consortium name="The Broad Institute Genomics Platform"/>
            <consortium name="The Broad Institute Genome Sequencing Center for Infectious Disease"/>
            <person name="Wu L."/>
            <person name="Ma J."/>
        </authorList>
    </citation>
    <scope>NUCLEOTIDE SEQUENCE [LARGE SCALE GENOMIC DNA]</scope>
    <source>
        <strain evidence="2">JCM 30331</strain>
    </source>
</reference>
<organism evidence="1 2">
    <name type="scientific">Deinococcus malanensis</name>
    <dbReference type="NCBI Taxonomy" id="1706855"/>
    <lineage>
        <taxon>Bacteria</taxon>
        <taxon>Thermotogati</taxon>
        <taxon>Deinococcota</taxon>
        <taxon>Deinococci</taxon>
        <taxon>Deinococcales</taxon>
        <taxon>Deinococcaceae</taxon>
        <taxon>Deinococcus</taxon>
    </lineage>
</organism>
<evidence type="ECO:0000313" key="1">
    <source>
        <dbReference type="EMBL" id="GGK16596.1"/>
    </source>
</evidence>